<dbReference type="AlphaFoldDB" id="A0A6A6PSW3"/>
<evidence type="ECO:0000313" key="2">
    <source>
        <dbReference type="Proteomes" id="UP000799767"/>
    </source>
</evidence>
<gene>
    <name evidence="1" type="ORF">BDY17DRAFT_251201</name>
</gene>
<dbReference type="GO" id="GO:1990879">
    <property type="term" value="C:CST complex"/>
    <property type="evidence" value="ECO:0007669"/>
    <property type="project" value="InterPro"/>
</dbReference>
<dbReference type="Proteomes" id="UP000799767">
    <property type="component" value="Unassembled WGS sequence"/>
</dbReference>
<reference evidence="1" key="1">
    <citation type="journal article" date="2020" name="Stud. Mycol.">
        <title>101 Dothideomycetes genomes: a test case for predicting lifestyles and emergence of pathogens.</title>
        <authorList>
            <person name="Haridas S."/>
            <person name="Albert R."/>
            <person name="Binder M."/>
            <person name="Bloem J."/>
            <person name="Labutti K."/>
            <person name="Salamov A."/>
            <person name="Andreopoulos B."/>
            <person name="Baker S."/>
            <person name="Barry K."/>
            <person name="Bills G."/>
            <person name="Bluhm B."/>
            <person name="Cannon C."/>
            <person name="Castanera R."/>
            <person name="Culley D."/>
            <person name="Daum C."/>
            <person name="Ezra D."/>
            <person name="Gonzalez J."/>
            <person name="Henrissat B."/>
            <person name="Kuo A."/>
            <person name="Liang C."/>
            <person name="Lipzen A."/>
            <person name="Lutzoni F."/>
            <person name="Magnuson J."/>
            <person name="Mondo S."/>
            <person name="Nolan M."/>
            <person name="Ohm R."/>
            <person name="Pangilinan J."/>
            <person name="Park H.-J."/>
            <person name="Ramirez L."/>
            <person name="Alfaro M."/>
            <person name="Sun H."/>
            <person name="Tritt A."/>
            <person name="Yoshinaga Y."/>
            <person name="Zwiers L.-H."/>
            <person name="Turgeon B."/>
            <person name="Goodwin S."/>
            <person name="Spatafora J."/>
            <person name="Crous P."/>
            <person name="Grigoriev I."/>
        </authorList>
    </citation>
    <scope>NUCLEOTIDE SEQUENCE</scope>
    <source>
        <strain evidence="1">CBS 113389</strain>
    </source>
</reference>
<organism evidence="1 2">
    <name type="scientific">Neohortaea acidophila</name>
    <dbReference type="NCBI Taxonomy" id="245834"/>
    <lineage>
        <taxon>Eukaryota</taxon>
        <taxon>Fungi</taxon>
        <taxon>Dikarya</taxon>
        <taxon>Ascomycota</taxon>
        <taxon>Pezizomycotina</taxon>
        <taxon>Dothideomycetes</taxon>
        <taxon>Dothideomycetidae</taxon>
        <taxon>Mycosphaerellales</taxon>
        <taxon>Teratosphaeriaceae</taxon>
        <taxon>Neohortaea</taxon>
    </lineage>
</organism>
<dbReference type="EMBL" id="MU001636">
    <property type="protein sequence ID" value="KAF2482774.1"/>
    <property type="molecule type" value="Genomic_DNA"/>
</dbReference>
<keyword evidence="2" id="KW-1185">Reference proteome</keyword>
<proteinExistence type="predicted"/>
<dbReference type="OrthoDB" id="5275361at2759"/>
<dbReference type="InterPro" id="IPR012340">
    <property type="entry name" value="NA-bd_OB-fold"/>
</dbReference>
<dbReference type="GO" id="GO:0043047">
    <property type="term" value="F:single-stranded telomeric DNA binding"/>
    <property type="evidence" value="ECO:0007669"/>
    <property type="project" value="InterPro"/>
</dbReference>
<dbReference type="InterPro" id="IPR024222">
    <property type="entry name" value="Ten1_fungal"/>
</dbReference>
<dbReference type="GO" id="GO:0016233">
    <property type="term" value="P:telomere capping"/>
    <property type="evidence" value="ECO:0007669"/>
    <property type="project" value="InterPro"/>
</dbReference>
<dbReference type="Gene3D" id="2.40.50.140">
    <property type="entry name" value="Nucleic acid-binding proteins"/>
    <property type="match status" value="1"/>
</dbReference>
<evidence type="ECO:0000313" key="1">
    <source>
        <dbReference type="EMBL" id="KAF2482774.1"/>
    </source>
</evidence>
<accession>A0A6A6PSW3</accession>
<protein>
    <submittedName>
        <fullName evidence="1">CST complex subunit Ten1</fullName>
    </submittedName>
</protein>
<dbReference type="RefSeq" id="XP_033589344.1">
    <property type="nucleotide sequence ID" value="XM_033731153.1"/>
</dbReference>
<sequence length="132" mass="14719">MPEPSRLMLLEQLPKVLSGTKVRFLGCVHEYNADQAKLVLRSAYPAVNTSVPCALVNVENVLELVDHRQLETGAWVNVVGYIEKDQEFKSLKSDQPSSSVMVRATLIWSAGAIRMDRYEAAVREYQKPLSAG</sequence>
<dbReference type="GeneID" id="54472155"/>
<name>A0A6A6PSW3_9PEZI</name>
<dbReference type="Pfam" id="PF12658">
    <property type="entry name" value="Ten1"/>
    <property type="match status" value="1"/>
</dbReference>